<organism evidence="1 2">
    <name type="scientific">Brachionus plicatilis</name>
    <name type="common">Marine rotifer</name>
    <name type="synonym">Brachionus muelleri</name>
    <dbReference type="NCBI Taxonomy" id="10195"/>
    <lineage>
        <taxon>Eukaryota</taxon>
        <taxon>Metazoa</taxon>
        <taxon>Spiralia</taxon>
        <taxon>Gnathifera</taxon>
        <taxon>Rotifera</taxon>
        <taxon>Eurotatoria</taxon>
        <taxon>Monogononta</taxon>
        <taxon>Pseudotrocha</taxon>
        <taxon>Ploima</taxon>
        <taxon>Brachionidae</taxon>
        <taxon>Brachionus</taxon>
    </lineage>
</organism>
<dbReference type="Proteomes" id="UP000276133">
    <property type="component" value="Unassembled WGS sequence"/>
</dbReference>
<comment type="caution">
    <text evidence="1">The sequence shown here is derived from an EMBL/GenBank/DDBJ whole genome shotgun (WGS) entry which is preliminary data.</text>
</comment>
<name>A0A3M7S437_BRAPC</name>
<protein>
    <submittedName>
        <fullName evidence="1">Uncharacterized protein</fullName>
    </submittedName>
</protein>
<evidence type="ECO:0000313" key="2">
    <source>
        <dbReference type="Proteomes" id="UP000276133"/>
    </source>
</evidence>
<keyword evidence="2" id="KW-1185">Reference proteome</keyword>
<proteinExistence type="predicted"/>
<gene>
    <name evidence="1" type="ORF">BpHYR1_054286</name>
</gene>
<dbReference type="AlphaFoldDB" id="A0A3M7S437"/>
<sequence length="84" mass="9759">MLVLIGTLYHALDNAINRKLLHMVDDVDTEIPFNLTKEAAWSSQFFIEKLQTIYSDKDQRKICSSTDWLKIKDKGTNNTKKIED</sequence>
<accession>A0A3M7S437</accession>
<reference evidence="1 2" key="1">
    <citation type="journal article" date="2018" name="Sci. Rep.">
        <title>Genomic signatures of local adaptation to the degree of environmental predictability in rotifers.</title>
        <authorList>
            <person name="Franch-Gras L."/>
            <person name="Hahn C."/>
            <person name="Garcia-Roger E.M."/>
            <person name="Carmona M.J."/>
            <person name="Serra M."/>
            <person name="Gomez A."/>
        </authorList>
    </citation>
    <scope>NUCLEOTIDE SEQUENCE [LARGE SCALE GENOMIC DNA]</scope>
    <source>
        <strain evidence="1">HYR1</strain>
    </source>
</reference>
<dbReference type="EMBL" id="REGN01002071">
    <property type="protein sequence ID" value="RNA30576.1"/>
    <property type="molecule type" value="Genomic_DNA"/>
</dbReference>
<evidence type="ECO:0000313" key="1">
    <source>
        <dbReference type="EMBL" id="RNA30576.1"/>
    </source>
</evidence>